<keyword evidence="4" id="KW-0694">RNA-binding</keyword>
<keyword evidence="3 4" id="KW-0067">ATP-binding</keyword>
<dbReference type="GO" id="GO:0003723">
    <property type="term" value="F:RNA binding"/>
    <property type="evidence" value="ECO:0007669"/>
    <property type="project" value="UniProtKB-UniRule"/>
</dbReference>
<evidence type="ECO:0000259" key="5">
    <source>
        <dbReference type="PROSITE" id="PS51192"/>
    </source>
</evidence>
<dbReference type="GeneID" id="8864488"/>
<dbReference type="VEuPathDB" id="AmoebaDB:NAEGRDRAFT_71451"/>
<reference evidence="6 7" key="1">
    <citation type="journal article" date="2010" name="Cell">
        <title>The genome of Naegleria gruberi illuminates early eukaryotic versatility.</title>
        <authorList>
            <person name="Fritz-Laylin L.K."/>
            <person name="Prochnik S.E."/>
            <person name="Ginger M.L."/>
            <person name="Dacks J.B."/>
            <person name="Carpenter M.L."/>
            <person name="Field M.C."/>
            <person name="Kuo A."/>
            <person name="Paredez A."/>
            <person name="Chapman J."/>
            <person name="Pham J."/>
            <person name="Shu S."/>
            <person name="Neupane R."/>
            <person name="Cipriano M."/>
            <person name="Mancuso J."/>
            <person name="Tu H."/>
            <person name="Salamov A."/>
            <person name="Lindquist E."/>
            <person name="Shapiro H."/>
            <person name="Lucas S."/>
            <person name="Grigoriev I.V."/>
            <person name="Cande W.Z."/>
            <person name="Fulton C."/>
            <person name="Rokhsar D.S."/>
            <person name="Dawson S.C."/>
        </authorList>
    </citation>
    <scope>NUCLEOTIDE SEQUENCE [LARGE SCALE GENOMIC DNA]</scope>
    <source>
        <strain evidence="6 7">NEG-M</strain>
    </source>
</reference>
<dbReference type="RefSeq" id="XP_002673569.1">
    <property type="nucleotide sequence ID" value="XM_002673523.1"/>
</dbReference>
<dbReference type="Gene3D" id="3.40.50.300">
    <property type="entry name" value="P-loop containing nucleotide triphosphate hydrolases"/>
    <property type="match status" value="1"/>
</dbReference>
<accession>D2VR39</accession>
<evidence type="ECO:0000256" key="4">
    <source>
        <dbReference type="RuleBase" id="RU365068"/>
    </source>
</evidence>
<keyword evidence="7" id="KW-1185">Reference proteome</keyword>
<organism evidence="7">
    <name type="scientific">Naegleria gruberi</name>
    <name type="common">Amoeba</name>
    <dbReference type="NCBI Taxonomy" id="5762"/>
    <lineage>
        <taxon>Eukaryota</taxon>
        <taxon>Discoba</taxon>
        <taxon>Heterolobosea</taxon>
        <taxon>Tetramitia</taxon>
        <taxon>Eutetramitia</taxon>
        <taxon>Vahlkampfiidae</taxon>
        <taxon>Naegleria</taxon>
    </lineage>
</organism>
<dbReference type="InterPro" id="IPR014001">
    <property type="entry name" value="Helicase_ATP-bd"/>
</dbReference>
<dbReference type="Proteomes" id="UP000006671">
    <property type="component" value="Unassembled WGS sequence"/>
</dbReference>
<evidence type="ECO:0000256" key="3">
    <source>
        <dbReference type="ARBA" id="ARBA00022840"/>
    </source>
</evidence>
<dbReference type="AlphaFoldDB" id="D2VR39"/>
<dbReference type="GO" id="GO:0016787">
    <property type="term" value="F:hydrolase activity"/>
    <property type="evidence" value="ECO:0007669"/>
    <property type="project" value="UniProtKB-KW"/>
</dbReference>
<dbReference type="PROSITE" id="PS51192">
    <property type="entry name" value="HELICASE_ATP_BIND_1"/>
    <property type="match status" value="1"/>
</dbReference>
<dbReference type="InterPro" id="IPR027417">
    <property type="entry name" value="P-loop_NTPase"/>
</dbReference>
<dbReference type="InterPro" id="IPR011545">
    <property type="entry name" value="DEAD/DEAH_box_helicase_dom"/>
</dbReference>
<dbReference type="EC" id="3.6.4.13" evidence="4"/>
<dbReference type="SUPFAM" id="SSF52540">
    <property type="entry name" value="P-loop containing nucleoside triphosphate hydrolases"/>
    <property type="match status" value="1"/>
</dbReference>
<comment type="catalytic activity">
    <reaction evidence="4">
        <text>ATP + H2O = ADP + phosphate + H(+)</text>
        <dbReference type="Rhea" id="RHEA:13065"/>
        <dbReference type="ChEBI" id="CHEBI:15377"/>
        <dbReference type="ChEBI" id="CHEBI:15378"/>
        <dbReference type="ChEBI" id="CHEBI:30616"/>
        <dbReference type="ChEBI" id="CHEBI:43474"/>
        <dbReference type="ChEBI" id="CHEBI:456216"/>
        <dbReference type="EC" id="3.6.4.13"/>
    </reaction>
</comment>
<sequence>MLIVQKVILNPQSEDVKSSKIVQWIAGAGKTVGLIIKVLKEVDFTKNDGKLQGLVLVPTDYLEYQIHRTMNAIADFIDHSRISNEVTENLRILITTPQKAIKNGINVSELEILAIDEMNFMLEIGTESRRCIKRIFSQLPKECEILCTGTRTLPIECYMHDEHLKDSLITTCNSYCDSDFEELSESIIERFVYCPKEEQKLSLLRESFFQNYEYEFEPALLFCNTYTRAEQYYKILKESVYPSIELTPQFGKPIFTINDWNS</sequence>
<proteinExistence type="inferred from homology"/>
<dbReference type="GO" id="GO:0003724">
    <property type="term" value="F:RNA helicase activity"/>
    <property type="evidence" value="ECO:0007669"/>
    <property type="project" value="UniProtKB-EC"/>
</dbReference>
<keyword evidence="1 4" id="KW-0547">Nucleotide-binding</keyword>
<protein>
    <recommendedName>
        <fullName evidence="4">ATP-dependent RNA helicase</fullName>
        <ecNumber evidence="4">3.6.4.13</ecNumber>
    </recommendedName>
</protein>
<gene>
    <name evidence="6" type="ORF">NAEGRDRAFT_71451</name>
</gene>
<dbReference type="STRING" id="5762.D2VR39"/>
<comment type="domain">
    <text evidence="4">The Q motif is unique to and characteristic of the DEAD box family of RNA helicases and controls ATP binding and hydrolysis.</text>
</comment>
<evidence type="ECO:0000256" key="1">
    <source>
        <dbReference type="ARBA" id="ARBA00022741"/>
    </source>
</evidence>
<evidence type="ECO:0000313" key="6">
    <source>
        <dbReference type="EMBL" id="EFC40825.1"/>
    </source>
</evidence>
<dbReference type="InParanoid" id="D2VR39"/>
<dbReference type="PANTHER" id="PTHR24031">
    <property type="entry name" value="RNA HELICASE"/>
    <property type="match status" value="1"/>
</dbReference>
<feature type="domain" description="Helicase ATP-binding" evidence="5">
    <location>
        <begin position="11"/>
        <end position="169"/>
    </location>
</feature>
<comment type="function">
    <text evidence="4">RNA helicase.</text>
</comment>
<evidence type="ECO:0000256" key="2">
    <source>
        <dbReference type="ARBA" id="ARBA00022801"/>
    </source>
</evidence>
<dbReference type="KEGG" id="ngr:NAEGRDRAFT_71451"/>
<evidence type="ECO:0000313" key="7">
    <source>
        <dbReference type="Proteomes" id="UP000006671"/>
    </source>
</evidence>
<comment type="similarity">
    <text evidence="4">Belongs to the DEAD box helicase family.</text>
</comment>
<dbReference type="EMBL" id="GG738890">
    <property type="protein sequence ID" value="EFC40825.1"/>
    <property type="molecule type" value="Genomic_DNA"/>
</dbReference>
<keyword evidence="4" id="KW-0347">Helicase</keyword>
<dbReference type="Pfam" id="PF00270">
    <property type="entry name" value="DEAD"/>
    <property type="match status" value="1"/>
</dbReference>
<dbReference type="GO" id="GO:0005524">
    <property type="term" value="F:ATP binding"/>
    <property type="evidence" value="ECO:0007669"/>
    <property type="project" value="UniProtKB-UniRule"/>
</dbReference>
<name>D2VR39_NAEGR</name>
<keyword evidence="2 4" id="KW-0378">Hydrolase</keyword>